<dbReference type="AlphaFoldDB" id="A0A2A4X9X3"/>
<reference evidence="8" key="1">
    <citation type="submission" date="2017-08" db="EMBL/GenBank/DDBJ databases">
        <title>A dynamic microbial community with high functional redundancy inhabits the cold, oxic subseafloor aquifer.</title>
        <authorList>
            <person name="Tully B.J."/>
            <person name="Wheat C.G."/>
            <person name="Glazer B.T."/>
            <person name="Huber J.A."/>
        </authorList>
    </citation>
    <scope>NUCLEOTIDE SEQUENCE [LARGE SCALE GENOMIC DNA]</scope>
</reference>
<keyword evidence="5" id="KW-0560">Oxidoreductase</keyword>
<evidence type="ECO:0000259" key="6">
    <source>
        <dbReference type="PROSITE" id="PS51387"/>
    </source>
</evidence>
<dbReference type="InterPro" id="IPR016167">
    <property type="entry name" value="FAD-bd_PCMH_sub1"/>
</dbReference>
<dbReference type="Gene3D" id="3.30.465.10">
    <property type="match status" value="1"/>
</dbReference>
<dbReference type="Gene3D" id="1.10.45.10">
    <property type="entry name" value="Vanillyl-alcohol Oxidase, Chain A, domain 4"/>
    <property type="match status" value="1"/>
</dbReference>
<dbReference type="FunFam" id="3.30.465.10:FF:000001">
    <property type="entry name" value="D-2-hydroxyglutarate dehydrogenase, mitochondrial"/>
    <property type="match status" value="1"/>
</dbReference>
<dbReference type="Pfam" id="PF01565">
    <property type="entry name" value="FAD_binding_4"/>
    <property type="match status" value="1"/>
</dbReference>
<dbReference type="InterPro" id="IPR051264">
    <property type="entry name" value="FAD-oxidored/transferase_4"/>
</dbReference>
<proteinExistence type="inferred from homology"/>
<evidence type="ECO:0000256" key="2">
    <source>
        <dbReference type="ARBA" id="ARBA00008000"/>
    </source>
</evidence>
<dbReference type="FunFam" id="1.10.45.10:FF:000001">
    <property type="entry name" value="D-lactate dehydrogenase mitochondrial"/>
    <property type="match status" value="1"/>
</dbReference>
<dbReference type="Gene3D" id="3.30.70.2740">
    <property type="match status" value="1"/>
</dbReference>
<dbReference type="PROSITE" id="PS51387">
    <property type="entry name" value="FAD_PCMH"/>
    <property type="match status" value="1"/>
</dbReference>
<keyword evidence="4" id="KW-0274">FAD</keyword>
<comment type="similarity">
    <text evidence="2">Belongs to the FAD-binding oxidoreductase/transferase type 4 family.</text>
</comment>
<dbReference type="InterPro" id="IPR036318">
    <property type="entry name" value="FAD-bd_PCMH-like_sf"/>
</dbReference>
<evidence type="ECO:0000256" key="1">
    <source>
        <dbReference type="ARBA" id="ARBA00001974"/>
    </source>
</evidence>
<dbReference type="InterPro" id="IPR004113">
    <property type="entry name" value="FAD-bd_oxidored_4_C"/>
</dbReference>
<dbReference type="Proteomes" id="UP000218767">
    <property type="component" value="Unassembled WGS sequence"/>
</dbReference>
<gene>
    <name evidence="7" type="ORF">COB20_04790</name>
</gene>
<protein>
    <submittedName>
        <fullName evidence="7">FAD-binding oxidoreductase</fullName>
    </submittedName>
</protein>
<dbReference type="GO" id="GO:0022904">
    <property type="term" value="P:respiratory electron transport chain"/>
    <property type="evidence" value="ECO:0007669"/>
    <property type="project" value="TreeGrafter"/>
</dbReference>
<evidence type="ECO:0000256" key="5">
    <source>
        <dbReference type="ARBA" id="ARBA00023002"/>
    </source>
</evidence>
<dbReference type="InterPro" id="IPR016169">
    <property type="entry name" value="FAD-bd_PCMH_sub2"/>
</dbReference>
<keyword evidence="3" id="KW-0285">Flavoprotein</keyword>
<dbReference type="PANTHER" id="PTHR43716">
    <property type="entry name" value="D-2-HYDROXYGLUTARATE DEHYDROGENASE, MITOCHONDRIAL"/>
    <property type="match status" value="1"/>
</dbReference>
<comment type="cofactor">
    <cofactor evidence="1">
        <name>FAD</name>
        <dbReference type="ChEBI" id="CHEBI:57692"/>
    </cofactor>
</comment>
<evidence type="ECO:0000313" key="8">
    <source>
        <dbReference type="Proteomes" id="UP000218767"/>
    </source>
</evidence>
<dbReference type="Pfam" id="PF02913">
    <property type="entry name" value="FAD-oxidase_C"/>
    <property type="match status" value="1"/>
</dbReference>
<dbReference type="EMBL" id="NVUL01000017">
    <property type="protein sequence ID" value="PCI79438.1"/>
    <property type="molecule type" value="Genomic_DNA"/>
</dbReference>
<organism evidence="7 8">
    <name type="scientific">SAR86 cluster bacterium</name>
    <dbReference type="NCBI Taxonomy" id="2030880"/>
    <lineage>
        <taxon>Bacteria</taxon>
        <taxon>Pseudomonadati</taxon>
        <taxon>Pseudomonadota</taxon>
        <taxon>Gammaproteobacteria</taxon>
        <taxon>SAR86 cluster</taxon>
    </lineage>
</organism>
<evidence type="ECO:0000256" key="3">
    <source>
        <dbReference type="ARBA" id="ARBA00022630"/>
    </source>
</evidence>
<dbReference type="GO" id="GO:0016491">
    <property type="term" value="F:oxidoreductase activity"/>
    <property type="evidence" value="ECO:0007669"/>
    <property type="project" value="UniProtKB-KW"/>
</dbReference>
<dbReference type="SUPFAM" id="SSF56176">
    <property type="entry name" value="FAD-binding/transporter-associated domain-like"/>
    <property type="match status" value="1"/>
</dbReference>
<dbReference type="PANTHER" id="PTHR43716:SF1">
    <property type="entry name" value="D-2-HYDROXYGLUTARATE DEHYDROGENASE, MITOCHONDRIAL"/>
    <property type="match status" value="1"/>
</dbReference>
<dbReference type="InterPro" id="IPR016164">
    <property type="entry name" value="FAD-linked_Oxase-like_C"/>
</dbReference>
<evidence type="ECO:0000313" key="7">
    <source>
        <dbReference type="EMBL" id="PCI79438.1"/>
    </source>
</evidence>
<dbReference type="InterPro" id="IPR016166">
    <property type="entry name" value="FAD-bd_PCMH"/>
</dbReference>
<dbReference type="Gene3D" id="3.30.70.2190">
    <property type="match status" value="1"/>
</dbReference>
<dbReference type="Gene3D" id="3.30.43.10">
    <property type="entry name" value="Uridine Diphospho-n-acetylenolpyruvylglucosamine Reductase, domain 2"/>
    <property type="match status" value="1"/>
</dbReference>
<dbReference type="InterPro" id="IPR016171">
    <property type="entry name" value="Vanillyl_alc_oxidase_C-sub2"/>
</dbReference>
<comment type="caution">
    <text evidence="7">The sequence shown here is derived from an EMBL/GenBank/DDBJ whole genome shotgun (WGS) entry which is preliminary data.</text>
</comment>
<evidence type="ECO:0000256" key="4">
    <source>
        <dbReference type="ARBA" id="ARBA00022827"/>
    </source>
</evidence>
<dbReference type="InterPro" id="IPR006094">
    <property type="entry name" value="Oxid_FAD_bind_N"/>
</dbReference>
<feature type="domain" description="FAD-binding PCMH-type" evidence="6">
    <location>
        <begin position="40"/>
        <end position="219"/>
    </location>
</feature>
<dbReference type="GO" id="GO:0071949">
    <property type="term" value="F:FAD binding"/>
    <property type="evidence" value="ECO:0007669"/>
    <property type="project" value="InterPro"/>
</dbReference>
<sequence length="465" mass="50406">MAAHCSEQLIESLKTIVGSAGFREGADIESKNYQDVMGDRSIPPALLLRPESTEQVSQILKTCHAANQPIAPQGGMTGLVSAAAPLEGEISLSFERMKKVIEVDPFTSSMTVEAGAELQTIQEQADAHDLLFPLDLGARGSCTIGGNLSTNAGGNRVIRYGMARDLVVGLEAVLADGTIIDGLHKLRKNNTGYDLKQLFIGSEGTLGIITRAVLKLSPKPSSQVVAMCAVNDFAKVADLLVHVQAGLGANLSAFEVIWNNTYKLIDQHVPHATVPMDDHYGFYVLIESMGSHAEKDSDLFLEVLSQASEAKLIEEVIVADSDTKIKNLWTVRDAAAEVYPGVGYMHTYDVSLNVDDMGYFGEEVESRLRAEWPDAILGLFGHIGDGNVHIIIHVGPQTRDLHLQIDEIIYGLIQELHGAVSAEHGIGLMKKQFLTYSKSEPEIALMKALKHTMDPQGILNPGRVF</sequence>
<accession>A0A2A4X9X3</accession>
<name>A0A2A4X9X3_9GAMM</name>
<dbReference type="SUPFAM" id="SSF55103">
    <property type="entry name" value="FAD-linked oxidases, C-terminal domain"/>
    <property type="match status" value="1"/>
</dbReference>